<evidence type="ECO:0000256" key="10">
    <source>
        <dbReference type="PIRNR" id="PIRNR016302"/>
    </source>
</evidence>
<dbReference type="InterPro" id="IPR008928">
    <property type="entry name" value="6-hairpin_glycosidase_sf"/>
</dbReference>
<comment type="catalytic activity">
    <reaction evidence="1 10">
        <text>Random hydrolysis of (1-&gt;6)-alpha-D-mannosidic linkages in unbranched (1-&gt;6)-mannans.</text>
        <dbReference type="EC" id="3.2.1.101"/>
    </reaction>
</comment>
<evidence type="ECO:0000256" key="1">
    <source>
        <dbReference type="ARBA" id="ARBA00001452"/>
    </source>
</evidence>
<comment type="subcellular location">
    <subcellularLocation>
        <location evidence="2">Endomembrane system</location>
    </subcellularLocation>
</comment>
<protein>
    <recommendedName>
        <fullName evidence="4 10">Mannan endo-1,6-alpha-mannosidase</fullName>
        <ecNumber evidence="4 10">3.2.1.101</ecNumber>
    </recommendedName>
</protein>
<keyword evidence="11" id="KW-1133">Transmembrane helix</keyword>
<evidence type="ECO:0000313" key="12">
    <source>
        <dbReference type="EMBL" id="CAG8977216.1"/>
    </source>
</evidence>
<dbReference type="Gene3D" id="1.50.10.20">
    <property type="match status" value="1"/>
</dbReference>
<comment type="similarity">
    <text evidence="3 10">Belongs to the glycosyl hydrolase 76 family.</text>
</comment>
<evidence type="ECO:0000256" key="6">
    <source>
        <dbReference type="ARBA" id="ARBA00022801"/>
    </source>
</evidence>
<proteinExistence type="inferred from homology"/>
<dbReference type="PANTHER" id="PTHR12145">
    <property type="entry name" value="MANNAN ENDO-1,6-ALPHA-MANNOSIDASE DCW1"/>
    <property type="match status" value="1"/>
</dbReference>
<dbReference type="OrthoDB" id="4187847at2759"/>
<dbReference type="GO" id="GO:0008496">
    <property type="term" value="F:mannan endo-1,6-alpha-mannosidase activity"/>
    <property type="evidence" value="ECO:0007669"/>
    <property type="project" value="UniProtKB-UniRule"/>
</dbReference>
<feature type="transmembrane region" description="Helical" evidence="11">
    <location>
        <begin position="381"/>
        <end position="402"/>
    </location>
</feature>
<gene>
    <name evidence="12" type="ORF">HYALB_00007911</name>
</gene>
<dbReference type="Proteomes" id="UP000701801">
    <property type="component" value="Unassembled WGS sequence"/>
</dbReference>
<evidence type="ECO:0000256" key="8">
    <source>
        <dbReference type="ARBA" id="ARBA00023180"/>
    </source>
</evidence>
<dbReference type="FunFam" id="1.50.10.20:FF:000006">
    <property type="entry name" value="Mannan endo-1,6-alpha-mannosidase"/>
    <property type="match status" value="1"/>
</dbReference>
<dbReference type="Pfam" id="PF03663">
    <property type="entry name" value="Glyco_hydro_76"/>
    <property type="match status" value="1"/>
</dbReference>
<evidence type="ECO:0000256" key="7">
    <source>
        <dbReference type="ARBA" id="ARBA00023136"/>
    </source>
</evidence>
<evidence type="ECO:0000256" key="2">
    <source>
        <dbReference type="ARBA" id="ARBA00004308"/>
    </source>
</evidence>
<keyword evidence="11" id="KW-0812">Transmembrane</keyword>
<keyword evidence="6 10" id="KW-0378">Hydrolase</keyword>
<keyword evidence="13" id="KW-1185">Reference proteome</keyword>
<keyword evidence="8" id="KW-0325">Glycoprotein</keyword>
<comment type="caution">
    <text evidence="12">The sequence shown here is derived from an EMBL/GenBank/DDBJ whole genome shotgun (WGS) entry which is preliminary data.</text>
</comment>
<sequence length="404" mass="44910">MLYYTGNNSGQIPGNLPQPYYWWEAGAMFGSMIDYWYYTGDPTYNEVTTQAMLWQVGPNQDYMTPNQTKTTGNDDQSFWGLAAMTAAEVNFPNPPENQPQWLALAQAVFNTQVPRWDPTTCGGGLRWQVFPFNNGYNYKNAISNGCFFNLASRLARYTGNATYAEWADKAWNWMRSISLLDDAYYVYDGSDDTINCTRLNRIQWTYNAGALLLGAATMYNYTNGSQIWQERTEGLLKATDVFFQDGIMFEVACEPVNRCNVDQQSFKAYLSRWMAATTKAAPFTFNAIMARLRPSAQAAAQQCGGGDNKRTCGMKWTQGATWDGSFGVGQQMAALEVVQANMIAQSRAPVTNSTGGTSPGNPAAGTAGTALFERVTKGDRVGVGFLTTFVLCLFLGMIWWMIID</sequence>
<keyword evidence="5" id="KW-0732">Signal</keyword>
<dbReference type="EMBL" id="CAJVRM010000208">
    <property type="protein sequence ID" value="CAG8977216.1"/>
    <property type="molecule type" value="Genomic_DNA"/>
</dbReference>
<dbReference type="InterPro" id="IPR005198">
    <property type="entry name" value="Glyco_hydro_76"/>
</dbReference>
<reference evidence="12" key="1">
    <citation type="submission" date="2021-07" db="EMBL/GenBank/DDBJ databases">
        <authorList>
            <person name="Durling M."/>
        </authorList>
    </citation>
    <scope>NUCLEOTIDE SEQUENCE</scope>
</reference>
<dbReference type="InterPro" id="IPR014480">
    <property type="entry name" value="Mannan-1_6-alpha_mannosidase"/>
</dbReference>
<dbReference type="PANTHER" id="PTHR12145:SF41">
    <property type="entry name" value="MANNAN ENDO-1,6-ALPHA-MANNOSIDASE"/>
    <property type="match status" value="1"/>
</dbReference>
<name>A0A9N9LR95_9HELO</name>
<dbReference type="AlphaFoldDB" id="A0A9N9LR95"/>
<evidence type="ECO:0000256" key="9">
    <source>
        <dbReference type="ARBA" id="ARBA00023295"/>
    </source>
</evidence>
<dbReference type="EC" id="3.2.1.101" evidence="4 10"/>
<keyword evidence="7 11" id="KW-0472">Membrane</keyword>
<dbReference type="SUPFAM" id="SSF48208">
    <property type="entry name" value="Six-hairpin glycosidases"/>
    <property type="match status" value="1"/>
</dbReference>
<evidence type="ECO:0000256" key="5">
    <source>
        <dbReference type="ARBA" id="ARBA00022729"/>
    </source>
</evidence>
<organism evidence="12 13">
    <name type="scientific">Hymenoscyphus albidus</name>
    <dbReference type="NCBI Taxonomy" id="595503"/>
    <lineage>
        <taxon>Eukaryota</taxon>
        <taxon>Fungi</taxon>
        <taxon>Dikarya</taxon>
        <taxon>Ascomycota</taxon>
        <taxon>Pezizomycotina</taxon>
        <taxon>Leotiomycetes</taxon>
        <taxon>Helotiales</taxon>
        <taxon>Helotiaceae</taxon>
        <taxon>Hymenoscyphus</taxon>
    </lineage>
</organism>
<evidence type="ECO:0000256" key="11">
    <source>
        <dbReference type="SAM" id="Phobius"/>
    </source>
</evidence>
<accession>A0A9N9LR95</accession>
<evidence type="ECO:0000256" key="3">
    <source>
        <dbReference type="ARBA" id="ARBA00009699"/>
    </source>
</evidence>
<dbReference type="GO" id="GO:0009272">
    <property type="term" value="P:fungal-type cell wall biogenesis"/>
    <property type="evidence" value="ECO:0007669"/>
    <property type="project" value="TreeGrafter"/>
</dbReference>
<evidence type="ECO:0000313" key="13">
    <source>
        <dbReference type="Proteomes" id="UP000701801"/>
    </source>
</evidence>
<evidence type="ECO:0000256" key="4">
    <source>
        <dbReference type="ARBA" id="ARBA00012350"/>
    </source>
</evidence>
<dbReference type="GO" id="GO:0012505">
    <property type="term" value="C:endomembrane system"/>
    <property type="evidence" value="ECO:0007669"/>
    <property type="project" value="UniProtKB-SubCell"/>
</dbReference>
<dbReference type="GO" id="GO:0016052">
    <property type="term" value="P:carbohydrate catabolic process"/>
    <property type="evidence" value="ECO:0007669"/>
    <property type="project" value="InterPro"/>
</dbReference>
<keyword evidence="9 10" id="KW-0326">Glycosidase</keyword>
<dbReference type="PIRSF" id="PIRSF016302">
    <property type="entry name" value="Man_a_manosd"/>
    <property type="match status" value="1"/>
</dbReference>